<dbReference type="InterPro" id="IPR003591">
    <property type="entry name" value="Leu-rich_rpt_typical-subtyp"/>
</dbReference>
<evidence type="ECO:0000256" key="1">
    <source>
        <dbReference type="ARBA" id="ARBA00004496"/>
    </source>
</evidence>
<feature type="region of interest" description="Disordered" evidence="5">
    <location>
        <begin position="394"/>
        <end position="452"/>
    </location>
</feature>
<dbReference type="GeneID" id="5855784"/>
<dbReference type="Gene3D" id="2.40.50.90">
    <property type="match status" value="1"/>
</dbReference>
<comment type="subcellular location">
    <subcellularLocation>
        <location evidence="1">Cytoplasm</location>
    </subcellularLocation>
</comment>
<dbReference type="SMART" id="SM00369">
    <property type="entry name" value="LRR_TYP"/>
    <property type="match status" value="2"/>
</dbReference>
<dbReference type="KEGG" id="mgl:MGL_1660"/>
<evidence type="ECO:0000313" key="7">
    <source>
        <dbReference type="EMBL" id="EDP44263.1"/>
    </source>
</evidence>
<dbReference type="FunCoup" id="A8PYG9">
    <property type="interactions" value="225"/>
</dbReference>
<keyword evidence="4" id="KW-0677">Repeat</keyword>
<dbReference type="RefSeq" id="XP_001731477.1">
    <property type="nucleotide sequence ID" value="XM_001731425.1"/>
</dbReference>
<dbReference type="OrthoDB" id="430293at2759"/>
<dbReference type="STRING" id="425265.A8PYG9"/>
<sequence length="741" mass="82756">MDAWFTSWTAWIRRHESSLLREKSPTTLTIDLHHLYYLLLRCEGLGYNVGPLDVSCRAKHAAAEKGINASPTKTATHTSDTYSVLSLQHTIQSVSTWWGRASSGKEDEADPDKMYAYLYSILSRVSSLCVTPPPSSIDEAEFADFPGSHATPLLVCKEITHLALDGVDPTSIVGWHRLCIQLTSLSCSHVSLTDVTDIFVGLVQRDQPTEATDVPAAAWHSLRFLHLPHDELTFVPASALDVLPSLVHIDLSHNLLNAIPPALECESHLLSLNLSHNMIDSVLGIYKSLPHIQALNLSGNRLESLCGLERLHTLRQVDLRQNWVSDPGEVGRLATLPHISHAWIASNPLCHQVPDARVACFYTFALEHKDICLDDIPCSFFERRRVSGLLARRMATQPRRASSSIEARLSPQVRRITTSSSSQAVSKGTSEARKKKTRASPTKTSSHSVDSYKQQMEKLRDNMGDDWLRVVAANGSGDPFRVHAPMEKSERITARTDDNDAPILAFPWAVRLFIETVSTPVGAALTSATALAGGLFIWWRFFRRIPNASYITPATLRARRRIVGRVTSVGDADGFRLYHTPGLPILRHWLHRPPTKASELRQQTISVRLAGVDAPETAHFGREAQPYADVAQKELRKLVEGRTVWLDMALIDQYQRLVATPYVYRWPYLWPTNVSLALVRKGLAPVYRSANATYGPPSWLTHIFLRAKTGRAALERAEEHAKRCRLASKWDIIVIILFLSV</sequence>
<dbReference type="Pfam" id="PF00565">
    <property type="entry name" value="SNase"/>
    <property type="match status" value="1"/>
</dbReference>
<dbReference type="PANTHER" id="PTHR15454:SF69">
    <property type="entry name" value="SERINE_THREONINE-PROTEIN KINASE 11-INTERACTING PROTEIN"/>
    <property type="match status" value="1"/>
</dbReference>
<evidence type="ECO:0000256" key="4">
    <source>
        <dbReference type="ARBA" id="ARBA00022737"/>
    </source>
</evidence>
<dbReference type="GO" id="GO:0005737">
    <property type="term" value="C:cytoplasm"/>
    <property type="evidence" value="ECO:0007669"/>
    <property type="project" value="UniProtKB-SubCell"/>
</dbReference>
<feature type="compositionally biased region" description="Polar residues" evidence="5">
    <location>
        <begin position="439"/>
        <end position="452"/>
    </location>
</feature>
<evidence type="ECO:0000256" key="5">
    <source>
        <dbReference type="SAM" id="MobiDB-lite"/>
    </source>
</evidence>
<evidence type="ECO:0000259" key="6">
    <source>
        <dbReference type="PROSITE" id="PS50830"/>
    </source>
</evidence>
<dbReference type="AlphaFoldDB" id="A8PYG9"/>
<reference evidence="7 8" key="1">
    <citation type="journal article" date="2007" name="Proc. Natl. Acad. Sci. U.S.A.">
        <title>Dandruff-associated Malassezia genomes reveal convergent and divergent virulence traits shared with plant and human fungal pathogens.</title>
        <authorList>
            <person name="Xu J."/>
            <person name="Saunders C.W."/>
            <person name="Hu P."/>
            <person name="Grant R.A."/>
            <person name="Boekhout T."/>
            <person name="Kuramae E.E."/>
            <person name="Kronstad J.W."/>
            <person name="Deangelis Y.M."/>
            <person name="Reeder N.L."/>
            <person name="Johnstone K.R."/>
            <person name="Leland M."/>
            <person name="Fieno A.M."/>
            <person name="Begley W.M."/>
            <person name="Sun Y."/>
            <person name="Lacey M.P."/>
            <person name="Chaudhary T."/>
            <person name="Keough T."/>
            <person name="Chu L."/>
            <person name="Sears R."/>
            <person name="Yuan B."/>
            <person name="Dawson T.L.Jr."/>
        </authorList>
    </citation>
    <scope>NUCLEOTIDE SEQUENCE [LARGE SCALE GENOMIC DNA]</scope>
    <source>
        <strain evidence="8">ATCC MYA-4612 / CBS 7966</strain>
    </source>
</reference>
<feature type="domain" description="TNase-like" evidence="6">
    <location>
        <begin position="560"/>
        <end position="725"/>
    </location>
</feature>
<organism evidence="7 8">
    <name type="scientific">Malassezia globosa (strain ATCC MYA-4612 / CBS 7966)</name>
    <name type="common">Dandruff-associated fungus</name>
    <dbReference type="NCBI Taxonomy" id="425265"/>
    <lineage>
        <taxon>Eukaryota</taxon>
        <taxon>Fungi</taxon>
        <taxon>Dikarya</taxon>
        <taxon>Basidiomycota</taxon>
        <taxon>Ustilaginomycotina</taxon>
        <taxon>Malasseziomycetes</taxon>
        <taxon>Malasseziales</taxon>
        <taxon>Malasseziaceae</taxon>
        <taxon>Malassezia</taxon>
    </lineage>
</organism>
<dbReference type="PROSITE" id="PS51450">
    <property type="entry name" value="LRR"/>
    <property type="match status" value="2"/>
</dbReference>
<evidence type="ECO:0000256" key="3">
    <source>
        <dbReference type="ARBA" id="ARBA00022614"/>
    </source>
</evidence>
<name>A8PYG9_MALGO</name>
<dbReference type="Pfam" id="PF13855">
    <property type="entry name" value="LRR_8"/>
    <property type="match status" value="1"/>
</dbReference>
<dbReference type="InterPro" id="IPR032675">
    <property type="entry name" value="LRR_dom_sf"/>
</dbReference>
<dbReference type="PANTHER" id="PTHR15454">
    <property type="entry name" value="NISCHARIN RELATED"/>
    <property type="match status" value="1"/>
</dbReference>
<proteinExistence type="predicted"/>
<dbReference type="SMART" id="SM00318">
    <property type="entry name" value="SNc"/>
    <property type="match status" value="1"/>
</dbReference>
<accession>A8PYG9</accession>
<dbReference type="Gene3D" id="3.80.10.10">
    <property type="entry name" value="Ribonuclease Inhibitor"/>
    <property type="match status" value="1"/>
</dbReference>
<evidence type="ECO:0000256" key="2">
    <source>
        <dbReference type="ARBA" id="ARBA00022490"/>
    </source>
</evidence>
<dbReference type="Proteomes" id="UP000008837">
    <property type="component" value="Unassembled WGS sequence"/>
</dbReference>
<keyword evidence="3" id="KW-0433">Leucine-rich repeat</keyword>
<comment type="caution">
    <text evidence="7">The sequence shown here is derived from an EMBL/GenBank/DDBJ whole genome shotgun (WGS) entry which is preliminary data.</text>
</comment>
<dbReference type="InterPro" id="IPR035437">
    <property type="entry name" value="SNase_OB-fold_sf"/>
</dbReference>
<protein>
    <recommendedName>
        <fullName evidence="6">TNase-like domain-containing protein</fullName>
    </recommendedName>
</protein>
<dbReference type="InParanoid" id="A8PYG9"/>
<dbReference type="PROSITE" id="PS50830">
    <property type="entry name" value="TNASE_3"/>
    <property type="match status" value="1"/>
</dbReference>
<dbReference type="InterPro" id="IPR001611">
    <property type="entry name" value="Leu-rich_rpt"/>
</dbReference>
<dbReference type="SUPFAM" id="SSF52075">
    <property type="entry name" value="Outer arm dynein light chain 1"/>
    <property type="match status" value="1"/>
</dbReference>
<feature type="compositionally biased region" description="Polar residues" evidence="5">
    <location>
        <begin position="415"/>
        <end position="429"/>
    </location>
</feature>
<dbReference type="EMBL" id="AAYY01000004">
    <property type="protein sequence ID" value="EDP44263.1"/>
    <property type="molecule type" value="Genomic_DNA"/>
</dbReference>
<gene>
    <name evidence="7" type="ORF">MGL_1660</name>
</gene>
<evidence type="ECO:0000313" key="8">
    <source>
        <dbReference type="Proteomes" id="UP000008837"/>
    </source>
</evidence>
<dbReference type="OMA" id="WRFFRRI"/>
<dbReference type="SUPFAM" id="SSF50199">
    <property type="entry name" value="Staphylococcal nuclease"/>
    <property type="match status" value="1"/>
</dbReference>
<dbReference type="VEuPathDB" id="FungiDB:MGL_1660"/>
<keyword evidence="8" id="KW-1185">Reference proteome</keyword>
<keyword evidence="2" id="KW-0963">Cytoplasm</keyword>
<dbReference type="InterPro" id="IPR016071">
    <property type="entry name" value="Staphylococal_nuclease_OB-fold"/>
</dbReference>